<dbReference type="Proteomes" id="UP000479710">
    <property type="component" value="Unassembled WGS sequence"/>
</dbReference>
<evidence type="ECO:0000313" key="1">
    <source>
        <dbReference type="EMBL" id="KAF0917496.1"/>
    </source>
</evidence>
<evidence type="ECO:0000313" key="2">
    <source>
        <dbReference type="Proteomes" id="UP000479710"/>
    </source>
</evidence>
<sequence>SLRSRAEVALHIIRAEVFLEIIQQRDQQGKKMEDEYIKNRKKNSISRKEPVTKESFIKFMDEYHKKMEDDIKKRKKYPEPIKEMKIMSAPNLQIKEEGWRK</sequence>
<organism evidence="1 2">
    <name type="scientific">Oryza meyeriana var. granulata</name>
    <dbReference type="NCBI Taxonomy" id="110450"/>
    <lineage>
        <taxon>Eukaryota</taxon>
        <taxon>Viridiplantae</taxon>
        <taxon>Streptophyta</taxon>
        <taxon>Embryophyta</taxon>
        <taxon>Tracheophyta</taxon>
        <taxon>Spermatophyta</taxon>
        <taxon>Magnoliopsida</taxon>
        <taxon>Liliopsida</taxon>
        <taxon>Poales</taxon>
        <taxon>Poaceae</taxon>
        <taxon>BOP clade</taxon>
        <taxon>Oryzoideae</taxon>
        <taxon>Oryzeae</taxon>
        <taxon>Oryzinae</taxon>
        <taxon>Oryza</taxon>
        <taxon>Oryza meyeriana</taxon>
    </lineage>
</organism>
<protein>
    <submittedName>
        <fullName evidence="1">Uncharacterized protein</fullName>
    </submittedName>
</protein>
<feature type="non-terminal residue" evidence="1">
    <location>
        <position position="1"/>
    </location>
</feature>
<dbReference type="AlphaFoldDB" id="A0A6G1DYR5"/>
<gene>
    <name evidence="1" type="ORF">E2562_020608</name>
</gene>
<name>A0A6G1DYR5_9ORYZ</name>
<accession>A0A6G1DYR5</accession>
<reference evidence="1 2" key="1">
    <citation type="submission" date="2019-11" db="EMBL/GenBank/DDBJ databases">
        <title>Whole genome sequence of Oryza granulata.</title>
        <authorList>
            <person name="Li W."/>
        </authorList>
    </citation>
    <scope>NUCLEOTIDE SEQUENCE [LARGE SCALE GENOMIC DNA]</scope>
    <source>
        <strain evidence="2">cv. Menghai</strain>
        <tissue evidence="1">Leaf</tissue>
    </source>
</reference>
<keyword evidence="2" id="KW-1185">Reference proteome</keyword>
<proteinExistence type="predicted"/>
<dbReference type="EMBL" id="SPHZ02000005">
    <property type="protein sequence ID" value="KAF0917496.1"/>
    <property type="molecule type" value="Genomic_DNA"/>
</dbReference>
<comment type="caution">
    <text evidence="1">The sequence shown here is derived from an EMBL/GenBank/DDBJ whole genome shotgun (WGS) entry which is preliminary data.</text>
</comment>